<keyword evidence="9" id="KW-1185">Reference proteome</keyword>
<comment type="subcellular location">
    <subcellularLocation>
        <location evidence="1">Cytoplasm</location>
    </subcellularLocation>
</comment>
<keyword evidence="5 7" id="KW-0175">Coiled coil</keyword>
<accession>A0A9X4JVQ3</accession>
<protein>
    <submittedName>
        <fullName evidence="8">DivIVA domain-containing protein</fullName>
    </submittedName>
</protein>
<organism evidence="8 9">
    <name type="scientific">Pelotomaculum isophthalicicum JI</name>
    <dbReference type="NCBI Taxonomy" id="947010"/>
    <lineage>
        <taxon>Bacteria</taxon>
        <taxon>Bacillati</taxon>
        <taxon>Bacillota</taxon>
        <taxon>Clostridia</taxon>
        <taxon>Eubacteriales</taxon>
        <taxon>Desulfotomaculaceae</taxon>
        <taxon>Pelotomaculum</taxon>
    </lineage>
</organism>
<comment type="caution">
    <text evidence="8">The sequence shown here is derived from an EMBL/GenBank/DDBJ whole genome shotgun (WGS) entry which is preliminary data.</text>
</comment>
<keyword evidence="6" id="KW-0131">Cell cycle</keyword>
<dbReference type="Gene3D" id="6.10.250.660">
    <property type="match status" value="1"/>
</dbReference>
<dbReference type="AlphaFoldDB" id="A0A9X4JVQ3"/>
<dbReference type="Proteomes" id="UP001154312">
    <property type="component" value="Unassembled WGS sequence"/>
</dbReference>
<dbReference type="RefSeq" id="WP_277444154.1">
    <property type="nucleotide sequence ID" value="NZ_JAKOAV010000018.1"/>
</dbReference>
<name>A0A9X4JVQ3_9FIRM</name>
<dbReference type="InterPro" id="IPR007793">
    <property type="entry name" value="DivIVA_fam"/>
</dbReference>
<reference evidence="8" key="1">
    <citation type="submission" date="2022-02" db="EMBL/GenBank/DDBJ databases">
        <authorList>
            <person name="Leng L."/>
        </authorList>
    </citation>
    <scope>NUCLEOTIDE SEQUENCE</scope>
    <source>
        <strain evidence="8">JI</strain>
    </source>
</reference>
<dbReference type="Pfam" id="PF05103">
    <property type="entry name" value="DivIVA"/>
    <property type="match status" value="1"/>
</dbReference>
<dbReference type="PANTHER" id="PTHR35794">
    <property type="entry name" value="CELL DIVISION PROTEIN DIVIVA"/>
    <property type="match status" value="1"/>
</dbReference>
<evidence type="ECO:0000256" key="4">
    <source>
        <dbReference type="ARBA" id="ARBA00022618"/>
    </source>
</evidence>
<feature type="coiled-coil region" evidence="7">
    <location>
        <begin position="28"/>
        <end position="145"/>
    </location>
</feature>
<dbReference type="NCBIfam" id="TIGR03544">
    <property type="entry name" value="DivI1A_domain"/>
    <property type="match status" value="1"/>
</dbReference>
<gene>
    <name evidence="8" type="ORF">L7E55_10455</name>
</gene>
<keyword evidence="3" id="KW-0963">Cytoplasm</keyword>
<evidence type="ECO:0000313" key="9">
    <source>
        <dbReference type="Proteomes" id="UP001154312"/>
    </source>
</evidence>
<dbReference type="PANTHER" id="PTHR35794:SF2">
    <property type="entry name" value="CELL DIVISION PROTEIN DIVIVA"/>
    <property type="match status" value="1"/>
</dbReference>
<keyword evidence="4" id="KW-0132">Cell division</keyword>
<sequence>MLTPLDIQKKEFRHSLRGYNSEEVDSFLDRVTQDYEILNKENLDLKERLDQAEQNMARYREIEEVLKKTMILAQKNADELRQNTEKESQLTLDRARIEAEQLNREAEQEAVAIIEKAERQAAAMISEAEEKVSQIIEEHSRLERQAQVFRMQFRALLEAQARFLDSEEESQIKEVRLDALDESTEDGDNVLASA</sequence>
<dbReference type="GO" id="GO:0005737">
    <property type="term" value="C:cytoplasm"/>
    <property type="evidence" value="ECO:0007669"/>
    <property type="project" value="UniProtKB-SubCell"/>
</dbReference>
<evidence type="ECO:0000256" key="2">
    <source>
        <dbReference type="ARBA" id="ARBA00009008"/>
    </source>
</evidence>
<proteinExistence type="inferred from homology"/>
<dbReference type="EMBL" id="JAKOAV010000018">
    <property type="protein sequence ID" value="MDF9408771.1"/>
    <property type="molecule type" value="Genomic_DNA"/>
</dbReference>
<evidence type="ECO:0000313" key="8">
    <source>
        <dbReference type="EMBL" id="MDF9408771.1"/>
    </source>
</evidence>
<dbReference type="InterPro" id="IPR019933">
    <property type="entry name" value="DivIVA_domain"/>
</dbReference>
<dbReference type="GO" id="GO:0051301">
    <property type="term" value="P:cell division"/>
    <property type="evidence" value="ECO:0007669"/>
    <property type="project" value="UniProtKB-KW"/>
</dbReference>
<evidence type="ECO:0000256" key="5">
    <source>
        <dbReference type="ARBA" id="ARBA00023054"/>
    </source>
</evidence>
<evidence type="ECO:0000256" key="3">
    <source>
        <dbReference type="ARBA" id="ARBA00022490"/>
    </source>
</evidence>
<comment type="similarity">
    <text evidence="2">Belongs to the DivIVA family.</text>
</comment>
<evidence type="ECO:0000256" key="6">
    <source>
        <dbReference type="ARBA" id="ARBA00023306"/>
    </source>
</evidence>
<evidence type="ECO:0000256" key="7">
    <source>
        <dbReference type="SAM" id="Coils"/>
    </source>
</evidence>
<evidence type="ECO:0000256" key="1">
    <source>
        <dbReference type="ARBA" id="ARBA00004496"/>
    </source>
</evidence>